<evidence type="ECO:0000256" key="3">
    <source>
        <dbReference type="PIRSR" id="PIRSR005962-1"/>
    </source>
</evidence>
<dbReference type="Gene3D" id="3.30.70.360">
    <property type="match status" value="1"/>
</dbReference>
<evidence type="ECO:0000256" key="2">
    <source>
        <dbReference type="ARBA" id="ARBA00022801"/>
    </source>
</evidence>
<proteinExistence type="inferred from homology"/>
<dbReference type="Pfam" id="PF01546">
    <property type="entry name" value="Peptidase_M20"/>
    <property type="match status" value="1"/>
</dbReference>
<dbReference type="PATRIC" id="fig|365046.3.peg.1577"/>
<dbReference type="NCBIfam" id="TIGR01891">
    <property type="entry name" value="amidohydrolases"/>
    <property type="match status" value="1"/>
</dbReference>
<feature type="domain" description="Peptidase M20 dimerisation" evidence="4">
    <location>
        <begin position="191"/>
        <end position="284"/>
    </location>
</feature>
<keyword evidence="3" id="KW-0464">Manganese</keyword>
<name>F5Y4Y1_RAMTT</name>
<keyword evidence="6" id="KW-1185">Reference proteome</keyword>
<dbReference type="OrthoDB" id="8875216at2"/>
<dbReference type="SUPFAM" id="SSF55031">
    <property type="entry name" value="Bacterial exopeptidase dimerisation domain"/>
    <property type="match status" value="1"/>
</dbReference>
<reference evidence="6" key="1">
    <citation type="submission" date="2006-01" db="EMBL/GenBank/DDBJ databases">
        <title>Genome of the cyst-dividing bacterium Ramlibacter tataouinensis.</title>
        <authorList>
            <person name="Barakat M."/>
            <person name="Ortet P."/>
            <person name="De Luca G."/>
            <person name="Jourlin-Castelli C."/>
            <person name="Ansaldi M."/>
            <person name="Py B."/>
            <person name="Fichant G."/>
            <person name="Coutinho P."/>
            <person name="Voulhoux R."/>
            <person name="Bastien O."/>
            <person name="Roy S."/>
            <person name="Marechal E."/>
            <person name="Henrissat B."/>
            <person name="Quentin Y."/>
            <person name="Noirot P."/>
            <person name="Filloux A."/>
            <person name="Mejean V."/>
            <person name="DuBow M."/>
            <person name="Barras F."/>
            <person name="Heulin T."/>
        </authorList>
    </citation>
    <scope>NUCLEOTIDE SEQUENCE [LARGE SCALE GENOMIC DNA]</scope>
    <source>
        <strain evidence="6">ATCC BAA-407 / DSM 14655 / LMG 21543 / TTB310</strain>
    </source>
</reference>
<dbReference type="HOGENOM" id="CLU_023257_0_1_4"/>
<dbReference type="eggNOG" id="COG1473">
    <property type="taxonomic scope" value="Bacteria"/>
</dbReference>
<protein>
    <submittedName>
        <fullName evidence="5">Hippuricase</fullName>
    </submittedName>
</protein>
<dbReference type="InterPro" id="IPR002933">
    <property type="entry name" value="Peptidase_M20"/>
</dbReference>
<feature type="binding site" evidence="3">
    <location>
        <position position="366"/>
    </location>
    <ligand>
        <name>Mn(2+)</name>
        <dbReference type="ChEBI" id="CHEBI:29035"/>
        <label>2</label>
    </ligand>
</feature>
<keyword evidence="2" id="KW-0378">Hydrolase</keyword>
<dbReference type="GO" id="GO:0016787">
    <property type="term" value="F:hydrolase activity"/>
    <property type="evidence" value="ECO:0007669"/>
    <property type="project" value="UniProtKB-KW"/>
</dbReference>
<dbReference type="Gene3D" id="3.40.630.10">
    <property type="entry name" value="Zn peptidases"/>
    <property type="match status" value="1"/>
</dbReference>
<dbReference type="STRING" id="365046.Rta_15460"/>
<keyword evidence="3" id="KW-0479">Metal-binding</keyword>
<dbReference type="InterPro" id="IPR011650">
    <property type="entry name" value="Peptidase_M20_dimer"/>
</dbReference>
<dbReference type="SUPFAM" id="SSF53187">
    <property type="entry name" value="Zn-dependent exopeptidases"/>
    <property type="match status" value="1"/>
</dbReference>
<feature type="binding site" evidence="3">
    <location>
        <position position="108"/>
    </location>
    <ligand>
        <name>Mn(2+)</name>
        <dbReference type="ChEBI" id="CHEBI:29035"/>
        <label>2</label>
    </ligand>
</feature>
<comment type="cofactor">
    <cofactor evidence="3">
        <name>Mn(2+)</name>
        <dbReference type="ChEBI" id="CHEBI:29035"/>
    </cofactor>
    <text evidence="3">The Mn(2+) ion enhances activity.</text>
</comment>
<dbReference type="FunFam" id="3.30.70.360:FF:000014">
    <property type="entry name" value="N-acyl-L-amino acid amidohydrolase"/>
    <property type="match status" value="1"/>
</dbReference>
<reference evidence="5 6" key="2">
    <citation type="journal article" date="2011" name="PLoS ONE">
        <title>The Cyst-Dividing Bacterium Ramlibacter tataouinensis TTB310 Genome Reveals a Well-Stocked Toolbox for Adaptation to a Desert Environment.</title>
        <authorList>
            <person name="De Luca G."/>
            <person name="Barakat M."/>
            <person name="Ortet P."/>
            <person name="Fochesato S."/>
            <person name="Jourlin-Castelli C."/>
            <person name="Ansaldi M."/>
            <person name="Py B."/>
            <person name="Fichant G."/>
            <person name="Coutinho P.M."/>
            <person name="Voulhoux R."/>
            <person name="Bastien O."/>
            <person name="Marechal E."/>
            <person name="Henrissat B."/>
            <person name="Quentin Y."/>
            <person name="Noirot P."/>
            <person name="Filloux A."/>
            <person name="Mejean V."/>
            <person name="Dubow M.S."/>
            <person name="Barras F."/>
            <person name="Barbe V."/>
            <person name="Weissenbach J."/>
            <person name="Mihalcescu I."/>
            <person name="Vermeglio A."/>
            <person name="Achouak W."/>
            <person name="Heulin T."/>
        </authorList>
    </citation>
    <scope>NUCLEOTIDE SEQUENCE [LARGE SCALE GENOMIC DNA]</scope>
    <source>
        <strain evidence="6">ATCC BAA-407 / DSM 14655 / LMG 21543 / TTB310</strain>
    </source>
</reference>
<evidence type="ECO:0000313" key="6">
    <source>
        <dbReference type="Proteomes" id="UP000008385"/>
    </source>
</evidence>
<dbReference type="GO" id="GO:0046872">
    <property type="term" value="F:metal ion binding"/>
    <property type="evidence" value="ECO:0007669"/>
    <property type="project" value="UniProtKB-KW"/>
</dbReference>
<comment type="similarity">
    <text evidence="1">Belongs to the peptidase M20 family.</text>
</comment>
<accession>F5Y4Y1</accession>
<dbReference type="Pfam" id="PF07687">
    <property type="entry name" value="M20_dimer"/>
    <property type="match status" value="1"/>
</dbReference>
<dbReference type="RefSeq" id="WP_013900869.1">
    <property type="nucleotide sequence ID" value="NC_015677.1"/>
</dbReference>
<sequence length="404" mass="43139">MQASPDIAPYIGKLVNFRRDLHAHPELKFEESRTSGQIAAWLQSLGLPLQRGLGGTGIVATLRGKGPDAHDPARALGLRADMDALPVQELNTFDHASAHPGRMHACGHDGHTAMLLGGATLLARQPDFNGTVHFIFQPGEEGGAGARRMMEDGLFDRFPMKAVFALHNWPALPAGQMGVRVGPIMAATNRFEIRVRGQGGHAAQPHTTVDPIPVACAIVGQLQTLVSRGVDPLDSAVLTVGKIDSGTVENIIPDQAFIYGTCRTLSTATQSQLVEGIRRISTHVAQAHRASAEVIIKPGYPATVNHPREARFMAQVMRALVGVGNTHADVLPAMTAEDFGFMLEQVPGAYGFIGNGAGGRPGVNLHNAAYDFNDDILGLGAGFWDRLARQWFGQAGTNGKDMRP</sequence>
<dbReference type="PANTHER" id="PTHR11014:SF63">
    <property type="entry name" value="METALLOPEPTIDASE, PUTATIVE (AFU_ORTHOLOGUE AFUA_6G09600)-RELATED"/>
    <property type="match status" value="1"/>
</dbReference>
<evidence type="ECO:0000313" key="5">
    <source>
        <dbReference type="EMBL" id="AEG92637.1"/>
    </source>
</evidence>
<dbReference type="Proteomes" id="UP000008385">
    <property type="component" value="Chromosome"/>
</dbReference>
<evidence type="ECO:0000259" key="4">
    <source>
        <dbReference type="Pfam" id="PF07687"/>
    </source>
</evidence>
<dbReference type="PIRSF" id="PIRSF005962">
    <property type="entry name" value="Pept_M20D_amidohydro"/>
    <property type="match status" value="1"/>
</dbReference>
<dbReference type="AlphaFoldDB" id="F5Y4Y1"/>
<dbReference type="EMBL" id="CP000245">
    <property type="protein sequence ID" value="AEG92637.1"/>
    <property type="molecule type" value="Genomic_DNA"/>
</dbReference>
<feature type="binding site" evidence="3">
    <location>
        <position position="141"/>
    </location>
    <ligand>
        <name>Mn(2+)</name>
        <dbReference type="ChEBI" id="CHEBI:29035"/>
        <label>2</label>
    </ligand>
</feature>
<dbReference type="InterPro" id="IPR036264">
    <property type="entry name" value="Bact_exopeptidase_dim_dom"/>
</dbReference>
<dbReference type="PANTHER" id="PTHR11014">
    <property type="entry name" value="PEPTIDASE M20 FAMILY MEMBER"/>
    <property type="match status" value="1"/>
</dbReference>
<dbReference type="KEGG" id="rta:Rta_15460"/>
<organism evidence="5 6">
    <name type="scientific">Ramlibacter tataouinensis (strain ATCC BAA-407 / DSM 14655 / LMG 21543 / TTB310)</name>
    <dbReference type="NCBI Taxonomy" id="365046"/>
    <lineage>
        <taxon>Bacteria</taxon>
        <taxon>Pseudomonadati</taxon>
        <taxon>Pseudomonadota</taxon>
        <taxon>Betaproteobacteria</taxon>
        <taxon>Burkholderiales</taxon>
        <taxon>Comamonadaceae</taxon>
        <taxon>Ramlibacter</taxon>
    </lineage>
</organism>
<gene>
    <name evidence="5" type="ordered locus">Rta_15460</name>
</gene>
<evidence type="ECO:0000256" key="1">
    <source>
        <dbReference type="ARBA" id="ARBA00006153"/>
    </source>
</evidence>
<feature type="binding site" evidence="3">
    <location>
        <position position="167"/>
    </location>
    <ligand>
        <name>Mn(2+)</name>
        <dbReference type="ChEBI" id="CHEBI:29035"/>
        <label>2</label>
    </ligand>
</feature>
<feature type="binding site" evidence="3">
    <location>
        <position position="106"/>
    </location>
    <ligand>
        <name>Mn(2+)</name>
        <dbReference type="ChEBI" id="CHEBI:29035"/>
        <label>2</label>
    </ligand>
</feature>
<dbReference type="CDD" id="cd05666">
    <property type="entry name" value="M20_Acy1-like"/>
    <property type="match status" value="1"/>
</dbReference>
<dbReference type="InterPro" id="IPR017439">
    <property type="entry name" value="Amidohydrolase"/>
</dbReference>